<proteinExistence type="predicted"/>
<dbReference type="EMBL" id="CAJVPT010008134">
    <property type="protein sequence ID" value="CAG8548709.1"/>
    <property type="molecule type" value="Genomic_DNA"/>
</dbReference>
<protein>
    <submittedName>
        <fullName evidence="1">9325_t:CDS:1</fullName>
    </submittedName>
</protein>
<name>A0ACA9LTG8_9GLOM</name>
<keyword evidence="2" id="KW-1185">Reference proteome</keyword>
<feature type="non-terminal residue" evidence="1">
    <location>
        <position position="1"/>
    </location>
</feature>
<gene>
    <name evidence="1" type="ORF">ACOLOM_LOCUS4763</name>
</gene>
<evidence type="ECO:0000313" key="1">
    <source>
        <dbReference type="EMBL" id="CAG8548709.1"/>
    </source>
</evidence>
<accession>A0ACA9LTG8</accession>
<evidence type="ECO:0000313" key="2">
    <source>
        <dbReference type="Proteomes" id="UP000789525"/>
    </source>
</evidence>
<sequence>LQRHSTRETQELHNKRKRCITRILHILNKKATYNSDSNRKIKHIIQGKYKGFCNQTKMQNILKIHNKGIKISNGNPTGRQFILQATDK</sequence>
<dbReference type="Proteomes" id="UP000789525">
    <property type="component" value="Unassembled WGS sequence"/>
</dbReference>
<comment type="caution">
    <text evidence="1">The sequence shown here is derived from an EMBL/GenBank/DDBJ whole genome shotgun (WGS) entry which is preliminary data.</text>
</comment>
<organism evidence="1 2">
    <name type="scientific">Acaulospora colombiana</name>
    <dbReference type="NCBI Taxonomy" id="27376"/>
    <lineage>
        <taxon>Eukaryota</taxon>
        <taxon>Fungi</taxon>
        <taxon>Fungi incertae sedis</taxon>
        <taxon>Mucoromycota</taxon>
        <taxon>Glomeromycotina</taxon>
        <taxon>Glomeromycetes</taxon>
        <taxon>Diversisporales</taxon>
        <taxon>Acaulosporaceae</taxon>
        <taxon>Acaulospora</taxon>
    </lineage>
</organism>
<reference evidence="1" key="1">
    <citation type="submission" date="2021-06" db="EMBL/GenBank/DDBJ databases">
        <authorList>
            <person name="Kallberg Y."/>
            <person name="Tangrot J."/>
            <person name="Rosling A."/>
        </authorList>
    </citation>
    <scope>NUCLEOTIDE SEQUENCE</scope>
    <source>
        <strain evidence="1">CL356</strain>
    </source>
</reference>